<accession>A0A2V4N4P1</accession>
<dbReference type="OrthoDB" id="3861610at2"/>
<proteinExistence type="predicted"/>
<keyword evidence="2" id="KW-0732">Signal</keyword>
<keyword evidence="4" id="KW-1185">Reference proteome</keyword>
<feature type="signal peptide" evidence="2">
    <location>
        <begin position="1"/>
        <end position="23"/>
    </location>
</feature>
<dbReference type="AlphaFoldDB" id="A0A2V4N4P1"/>
<feature type="region of interest" description="Disordered" evidence="1">
    <location>
        <begin position="42"/>
        <end position="63"/>
    </location>
</feature>
<name>A0A2V4N4P1_9ACTN</name>
<evidence type="ECO:0000313" key="3">
    <source>
        <dbReference type="EMBL" id="PYC78867.1"/>
    </source>
</evidence>
<evidence type="ECO:0000313" key="4">
    <source>
        <dbReference type="Proteomes" id="UP000248039"/>
    </source>
</evidence>
<evidence type="ECO:0000256" key="2">
    <source>
        <dbReference type="SAM" id="SignalP"/>
    </source>
</evidence>
<comment type="caution">
    <text evidence="3">The sequence shown here is derived from an EMBL/GenBank/DDBJ whole genome shotgun (WGS) entry which is preliminary data.</text>
</comment>
<dbReference type="EMBL" id="PYBW01000047">
    <property type="protein sequence ID" value="PYC78867.1"/>
    <property type="molecule type" value="Genomic_DNA"/>
</dbReference>
<sequence length="371" mass="39797">MHPRFFAFVTAVLLAALGLGALAVTHWVPDAAPAAAQVGQAVPAGTGPARSAPSAAASPTGDPAVWTRSTLRNKLMAEMESTDPGVALADLDRISKDKPYTVRFCHPIAHELGHAAVKRYNHDFQKVLSFPHDTCAAGYLHGAVEEMLIASTDPGSDLLKLCQPQMTGPCVHGVGHGTMFVSNQNLDKARDLCSKFGSASRIVTCSEGLYMQLFGPDEEDEKAKALVPADKLAAEPLYPCPEQPSLFQSACFFYAPTYYLSSHDYANHPEIYAQALKWCLNAQASGGANDCSRGVGSRLMKYNLDREDWVGQQCATAADGWQKKACVDGIVSYYTVNYTDAGAAGRLCGKLTNQEIARYCRSSAHLSGSLD</sequence>
<dbReference type="Proteomes" id="UP000248039">
    <property type="component" value="Unassembled WGS sequence"/>
</dbReference>
<reference evidence="3 4" key="1">
    <citation type="submission" date="2018-03" db="EMBL/GenBank/DDBJ databases">
        <title>Bioinformatic expansion and discovery of thiopeptide antibiotics.</title>
        <authorList>
            <person name="Schwalen C.J."/>
            <person name="Hudson G.A."/>
            <person name="Mitchell D.A."/>
        </authorList>
    </citation>
    <scope>NUCLEOTIDE SEQUENCE [LARGE SCALE GENOMIC DNA]</scope>
    <source>
        <strain evidence="3 4">ATCC 21389</strain>
    </source>
</reference>
<dbReference type="RefSeq" id="WP_110669897.1">
    <property type="nucleotide sequence ID" value="NZ_PYBW01000047.1"/>
</dbReference>
<protein>
    <submittedName>
        <fullName evidence="3">Uncharacterized protein</fullName>
    </submittedName>
</protein>
<evidence type="ECO:0000256" key="1">
    <source>
        <dbReference type="SAM" id="MobiDB-lite"/>
    </source>
</evidence>
<organism evidence="3 4">
    <name type="scientific">Streptomyces tateyamensis</name>
    <dbReference type="NCBI Taxonomy" id="565073"/>
    <lineage>
        <taxon>Bacteria</taxon>
        <taxon>Bacillati</taxon>
        <taxon>Actinomycetota</taxon>
        <taxon>Actinomycetes</taxon>
        <taxon>Kitasatosporales</taxon>
        <taxon>Streptomycetaceae</taxon>
        <taxon>Streptomyces</taxon>
    </lineage>
</organism>
<gene>
    <name evidence="3" type="ORF">C7C46_15240</name>
</gene>
<feature type="chain" id="PRO_5039487831" evidence="2">
    <location>
        <begin position="24"/>
        <end position="371"/>
    </location>
</feature>